<reference evidence="2 3" key="1">
    <citation type="submission" date="2015-04" db="EMBL/GenBank/DDBJ databases">
        <authorList>
            <person name="Heijne W.H."/>
            <person name="Fedorova N.D."/>
            <person name="Nierman W.C."/>
            <person name="Vollebregt A.W."/>
            <person name="Zhao Z."/>
            <person name="Wu L."/>
            <person name="Kumar M."/>
            <person name="Stam H."/>
            <person name="van den Berg M.A."/>
            <person name="Pel H.J."/>
        </authorList>
    </citation>
    <scope>NUCLEOTIDE SEQUENCE [LARGE SCALE GENOMIC DNA]</scope>
    <source>
        <strain evidence="2 3">CBS 393.64</strain>
    </source>
</reference>
<name>A0A0F4YG59_RASE3</name>
<proteinExistence type="predicted"/>
<dbReference type="GeneID" id="25321387"/>
<feature type="compositionally biased region" description="Low complexity" evidence="1">
    <location>
        <begin position="1"/>
        <end position="20"/>
    </location>
</feature>
<keyword evidence="3" id="KW-1185">Reference proteome</keyword>
<dbReference type="EMBL" id="LASV01000728">
    <property type="protein sequence ID" value="KKA16931.1"/>
    <property type="molecule type" value="Genomic_DNA"/>
</dbReference>
<dbReference type="GO" id="GO:0045040">
    <property type="term" value="P:protein insertion into mitochondrial outer membrane"/>
    <property type="evidence" value="ECO:0007669"/>
    <property type="project" value="InterPro"/>
</dbReference>
<dbReference type="PANTHER" id="PTHR28230:SF1">
    <property type="entry name" value="MITOCHONDRIAL IMPORT PROTEIN 2"/>
    <property type="match status" value="1"/>
</dbReference>
<dbReference type="RefSeq" id="XP_013323543.1">
    <property type="nucleotide sequence ID" value="XM_013468089.1"/>
</dbReference>
<dbReference type="OrthoDB" id="5555533at2759"/>
<dbReference type="InterPro" id="IPR037652">
    <property type="entry name" value="Mim2"/>
</dbReference>
<dbReference type="PANTHER" id="PTHR28230">
    <property type="entry name" value="CHROMOSOME 1, WHOLE GENOME SHOTGUN SEQUENCE"/>
    <property type="match status" value="1"/>
</dbReference>
<gene>
    <name evidence="2" type="ORF">T310_9452</name>
</gene>
<accession>A0A0F4YG59</accession>
<dbReference type="STRING" id="1408163.A0A0F4YG59"/>
<sequence>MSSPSASAASLSNPSPSTSAYMVPSTYNSYQSSSDEEIASLPSETTAESDLEDDLSLSGYSDAEEQWRESIQQLELLLTMVIVPFIGKYFGRKCAYWGWTKFMEWKYPIEVVMTNKAEFRTTGVAAAASL</sequence>
<feature type="region of interest" description="Disordered" evidence="1">
    <location>
        <begin position="33"/>
        <end position="55"/>
    </location>
</feature>
<dbReference type="GO" id="GO:0070096">
    <property type="term" value="P:mitochondrial outer membrane translocase complex assembly"/>
    <property type="evidence" value="ECO:0007669"/>
    <property type="project" value="InterPro"/>
</dbReference>
<protein>
    <submittedName>
        <fullName evidence="2">Uncharacterized protein</fullName>
    </submittedName>
</protein>
<evidence type="ECO:0000313" key="3">
    <source>
        <dbReference type="Proteomes" id="UP000053958"/>
    </source>
</evidence>
<dbReference type="AlphaFoldDB" id="A0A0F4YG59"/>
<dbReference type="Proteomes" id="UP000053958">
    <property type="component" value="Unassembled WGS sequence"/>
</dbReference>
<evidence type="ECO:0000313" key="2">
    <source>
        <dbReference type="EMBL" id="KKA16931.1"/>
    </source>
</evidence>
<organism evidence="2 3">
    <name type="scientific">Rasamsonia emersonii (strain ATCC 16479 / CBS 393.64 / IMI 116815)</name>
    <dbReference type="NCBI Taxonomy" id="1408163"/>
    <lineage>
        <taxon>Eukaryota</taxon>
        <taxon>Fungi</taxon>
        <taxon>Dikarya</taxon>
        <taxon>Ascomycota</taxon>
        <taxon>Pezizomycotina</taxon>
        <taxon>Eurotiomycetes</taxon>
        <taxon>Eurotiomycetidae</taxon>
        <taxon>Eurotiales</taxon>
        <taxon>Trichocomaceae</taxon>
        <taxon>Rasamsonia</taxon>
    </lineage>
</organism>
<dbReference type="GO" id="GO:0005741">
    <property type="term" value="C:mitochondrial outer membrane"/>
    <property type="evidence" value="ECO:0007669"/>
    <property type="project" value="TreeGrafter"/>
</dbReference>
<evidence type="ECO:0000256" key="1">
    <source>
        <dbReference type="SAM" id="MobiDB-lite"/>
    </source>
</evidence>
<comment type="caution">
    <text evidence="2">The sequence shown here is derived from an EMBL/GenBank/DDBJ whole genome shotgun (WGS) entry which is preliminary data.</text>
</comment>
<dbReference type="Pfam" id="PF19117">
    <property type="entry name" value="Mim2"/>
    <property type="match status" value="1"/>
</dbReference>
<feature type="region of interest" description="Disordered" evidence="1">
    <location>
        <begin position="1"/>
        <end position="21"/>
    </location>
</feature>